<dbReference type="KEGG" id="evi:Echvi_1575"/>
<dbReference type="Gene3D" id="3.30.70.1290">
    <property type="entry name" value="Transposase IS200-like"/>
    <property type="match status" value="1"/>
</dbReference>
<dbReference type="SUPFAM" id="SSF143422">
    <property type="entry name" value="Transposase IS200-like"/>
    <property type="match status" value="1"/>
</dbReference>
<dbReference type="AlphaFoldDB" id="L0FYW9"/>
<dbReference type="EMBL" id="CP003346">
    <property type="protein sequence ID" value="AGA77840.1"/>
    <property type="molecule type" value="Genomic_DNA"/>
</dbReference>
<reference evidence="3" key="1">
    <citation type="submission" date="2012-02" db="EMBL/GenBank/DDBJ databases">
        <title>The complete genome of Echinicola vietnamensis DSM 17526.</title>
        <authorList>
            <person name="Lucas S."/>
            <person name="Copeland A."/>
            <person name="Lapidus A."/>
            <person name="Glavina del Rio T."/>
            <person name="Dalin E."/>
            <person name="Tice H."/>
            <person name="Bruce D."/>
            <person name="Goodwin L."/>
            <person name="Pitluck S."/>
            <person name="Peters L."/>
            <person name="Ovchinnikova G."/>
            <person name="Teshima H."/>
            <person name="Kyrpides N."/>
            <person name="Mavromatis K."/>
            <person name="Ivanova N."/>
            <person name="Brettin T."/>
            <person name="Detter J.C."/>
            <person name="Han C."/>
            <person name="Larimer F."/>
            <person name="Land M."/>
            <person name="Hauser L."/>
            <person name="Markowitz V."/>
            <person name="Cheng J.-F."/>
            <person name="Hugenholtz P."/>
            <person name="Woyke T."/>
            <person name="Wu D."/>
            <person name="Brambilla E."/>
            <person name="Klenk H.-P."/>
            <person name="Eisen J.A."/>
        </authorList>
    </citation>
    <scope>NUCLEOTIDE SEQUENCE [LARGE SCALE GENOMIC DNA]</scope>
    <source>
        <strain evidence="3">DSM 17526 / LMG 23754 / KMM 6221</strain>
    </source>
</reference>
<dbReference type="eggNOG" id="COG1943">
    <property type="taxonomic scope" value="Bacteria"/>
</dbReference>
<dbReference type="PATRIC" id="fig|926556.3.peg.1674"/>
<dbReference type="InterPro" id="IPR052715">
    <property type="entry name" value="RAYT_transposase"/>
</dbReference>
<dbReference type="SMART" id="SM01321">
    <property type="entry name" value="Y1_Tnp"/>
    <property type="match status" value="1"/>
</dbReference>
<accession>L0FYW9</accession>
<organism evidence="2 3">
    <name type="scientific">Echinicola vietnamensis (strain DSM 17526 / LMG 23754 / KMM 6221)</name>
    <dbReference type="NCBI Taxonomy" id="926556"/>
    <lineage>
        <taxon>Bacteria</taxon>
        <taxon>Pseudomonadati</taxon>
        <taxon>Bacteroidota</taxon>
        <taxon>Cytophagia</taxon>
        <taxon>Cytophagales</taxon>
        <taxon>Cyclobacteriaceae</taxon>
        <taxon>Echinicola</taxon>
    </lineage>
</organism>
<sequence>MSRKYQIRDQDELYFVTFTIVRWIDVFTRNRYRDIFIDSLKFCQDNKGLEVYAFVIMTNHVHLIIGRNGKSSLQGIIRDVKKYTSVKILEAIEQNTEESRKDWLLYFFERAGSFKASNTKYQFWQHHSHPLELNSTKKMINYLNYIHQNPVKAGIVYQPEDYVYSSAANYAGMVDKVLDVKFIG</sequence>
<dbReference type="OrthoDB" id="9788881at2"/>
<dbReference type="Pfam" id="PF01797">
    <property type="entry name" value="Y1_Tnp"/>
    <property type="match status" value="1"/>
</dbReference>
<dbReference type="NCBIfam" id="NF047646">
    <property type="entry name" value="REP_Tyr_transpos"/>
    <property type="match status" value="1"/>
</dbReference>
<dbReference type="STRING" id="926556.Echvi_1575"/>
<dbReference type="InterPro" id="IPR036515">
    <property type="entry name" value="Transposase_17_sf"/>
</dbReference>
<dbReference type="PANTHER" id="PTHR36966:SF1">
    <property type="entry name" value="REP-ASSOCIATED TYROSINE TRANSPOSASE"/>
    <property type="match status" value="1"/>
</dbReference>
<dbReference type="GO" id="GO:0004803">
    <property type="term" value="F:transposase activity"/>
    <property type="evidence" value="ECO:0007669"/>
    <property type="project" value="InterPro"/>
</dbReference>
<feature type="domain" description="Transposase IS200-like" evidence="1">
    <location>
        <begin position="9"/>
        <end position="149"/>
    </location>
</feature>
<protein>
    <submittedName>
        <fullName evidence="2">Transposase</fullName>
    </submittedName>
</protein>
<proteinExistence type="predicted"/>
<dbReference type="GO" id="GO:0043565">
    <property type="term" value="F:sequence-specific DNA binding"/>
    <property type="evidence" value="ECO:0007669"/>
    <property type="project" value="TreeGrafter"/>
</dbReference>
<evidence type="ECO:0000259" key="1">
    <source>
        <dbReference type="SMART" id="SM01321"/>
    </source>
</evidence>
<dbReference type="Proteomes" id="UP000010796">
    <property type="component" value="Chromosome"/>
</dbReference>
<evidence type="ECO:0000313" key="2">
    <source>
        <dbReference type="EMBL" id="AGA77840.1"/>
    </source>
</evidence>
<name>L0FYW9_ECHVK</name>
<gene>
    <name evidence="2" type="ordered locus">Echvi_1575</name>
</gene>
<dbReference type="RefSeq" id="WP_015265403.1">
    <property type="nucleotide sequence ID" value="NC_019904.1"/>
</dbReference>
<dbReference type="GO" id="GO:0006313">
    <property type="term" value="P:DNA transposition"/>
    <property type="evidence" value="ECO:0007669"/>
    <property type="project" value="InterPro"/>
</dbReference>
<keyword evidence="3" id="KW-1185">Reference proteome</keyword>
<dbReference type="InterPro" id="IPR002686">
    <property type="entry name" value="Transposase_17"/>
</dbReference>
<dbReference type="HOGENOM" id="CLU_068226_5_1_10"/>
<evidence type="ECO:0000313" key="3">
    <source>
        <dbReference type="Proteomes" id="UP000010796"/>
    </source>
</evidence>
<dbReference type="PANTHER" id="PTHR36966">
    <property type="entry name" value="REP-ASSOCIATED TYROSINE TRANSPOSASE"/>
    <property type="match status" value="1"/>
</dbReference>